<accession>A0AA35YV72</accession>
<sequence>MAKTLKKEILAKVHSDNSTPLFSDSITPPTTSVEPPVSVNAYDAGADTSGFTTSNISPPISPLRQDDPNMIYGDGENDMAGFTFCPFTIRTGSDDEALVMKVQLKAIHEKLDSLLKASKPSSTDEYSQA</sequence>
<evidence type="ECO:0000313" key="2">
    <source>
        <dbReference type="EMBL" id="CAI9280709.1"/>
    </source>
</evidence>
<evidence type="ECO:0000313" key="3">
    <source>
        <dbReference type="Proteomes" id="UP001177003"/>
    </source>
</evidence>
<feature type="compositionally biased region" description="Polar residues" evidence="1">
    <location>
        <begin position="49"/>
        <end position="58"/>
    </location>
</feature>
<gene>
    <name evidence="2" type="ORF">LSALG_LOCUS20444</name>
</gene>
<proteinExistence type="predicted"/>
<protein>
    <submittedName>
        <fullName evidence="2">Uncharacterized protein</fullName>
    </submittedName>
</protein>
<name>A0AA35YV72_LACSI</name>
<keyword evidence="3" id="KW-1185">Reference proteome</keyword>
<dbReference type="EMBL" id="OX465080">
    <property type="protein sequence ID" value="CAI9280709.1"/>
    <property type="molecule type" value="Genomic_DNA"/>
</dbReference>
<feature type="region of interest" description="Disordered" evidence="1">
    <location>
        <begin position="17"/>
        <end position="72"/>
    </location>
</feature>
<evidence type="ECO:0000256" key="1">
    <source>
        <dbReference type="SAM" id="MobiDB-lite"/>
    </source>
</evidence>
<reference evidence="2" key="1">
    <citation type="submission" date="2023-04" db="EMBL/GenBank/DDBJ databases">
        <authorList>
            <person name="Vijverberg K."/>
            <person name="Xiong W."/>
            <person name="Schranz E."/>
        </authorList>
    </citation>
    <scope>NUCLEOTIDE SEQUENCE</scope>
</reference>
<dbReference type="Proteomes" id="UP001177003">
    <property type="component" value="Chromosome 4"/>
</dbReference>
<feature type="compositionally biased region" description="Low complexity" evidence="1">
    <location>
        <begin position="25"/>
        <end position="39"/>
    </location>
</feature>
<dbReference type="AlphaFoldDB" id="A0AA35YV72"/>
<organism evidence="2 3">
    <name type="scientific">Lactuca saligna</name>
    <name type="common">Willowleaf lettuce</name>
    <dbReference type="NCBI Taxonomy" id="75948"/>
    <lineage>
        <taxon>Eukaryota</taxon>
        <taxon>Viridiplantae</taxon>
        <taxon>Streptophyta</taxon>
        <taxon>Embryophyta</taxon>
        <taxon>Tracheophyta</taxon>
        <taxon>Spermatophyta</taxon>
        <taxon>Magnoliopsida</taxon>
        <taxon>eudicotyledons</taxon>
        <taxon>Gunneridae</taxon>
        <taxon>Pentapetalae</taxon>
        <taxon>asterids</taxon>
        <taxon>campanulids</taxon>
        <taxon>Asterales</taxon>
        <taxon>Asteraceae</taxon>
        <taxon>Cichorioideae</taxon>
        <taxon>Cichorieae</taxon>
        <taxon>Lactucinae</taxon>
        <taxon>Lactuca</taxon>
    </lineage>
</organism>